<accession>A0A813M8D6</accession>
<dbReference type="InterPro" id="IPR025257">
    <property type="entry name" value="MINDY-3/4_CD"/>
</dbReference>
<gene>
    <name evidence="4" type="ORF">OXX778_LOCUS902</name>
</gene>
<keyword evidence="2" id="KW-0833">Ubl conjugation pathway</keyword>
<keyword evidence="5" id="KW-1185">Reference proteome</keyword>
<dbReference type="GO" id="GO:0071108">
    <property type="term" value="P:protein K48-linked deubiquitination"/>
    <property type="evidence" value="ECO:0007669"/>
    <property type="project" value="InterPro"/>
</dbReference>
<dbReference type="PANTHER" id="PTHR12473">
    <property type="entry name" value="UBIQUITIN CARBOXYL-TERMINAL HYDROLASE MINDY-4-RELATED"/>
    <property type="match status" value="1"/>
</dbReference>
<comment type="caution">
    <text evidence="4">The sequence shown here is derived from an EMBL/GenBank/DDBJ whole genome shotgun (WGS) entry which is preliminary data.</text>
</comment>
<dbReference type="SMART" id="SM01174">
    <property type="entry name" value="DUF4205"/>
    <property type="match status" value="1"/>
</dbReference>
<dbReference type="AlphaFoldDB" id="A0A813M8D6"/>
<name>A0A813M8D6_9BILA</name>
<feature type="domain" description="Deubiquitinating enzyme MINDY-3/4 conserved" evidence="3">
    <location>
        <begin position="101"/>
        <end position="448"/>
    </location>
</feature>
<dbReference type="GO" id="GO:0006508">
    <property type="term" value="P:proteolysis"/>
    <property type="evidence" value="ECO:0007669"/>
    <property type="project" value="UniProtKB-KW"/>
</dbReference>
<evidence type="ECO:0000313" key="5">
    <source>
        <dbReference type="Proteomes" id="UP000663879"/>
    </source>
</evidence>
<evidence type="ECO:0000259" key="3">
    <source>
        <dbReference type="SMART" id="SM01174"/>
    </source>
</evidence>
<proteinExistence type="inferred from homology"/>
<keyword evidence="2" id="KW-0378">Hydrolase</keyword>
<comment type="function">
    <text evidence="2">Hydrolase that can remove 'Lys-48'-linked conjugated ubiquitin from proteins.</text>
</comment>
<dbReference type="PANTHER" id="PTHR12473:SF18">
    <property type="entry name" value="INACTIVE UBIQUITIN CARBOXYL-TERMINAL HYDROLASE MINDY-4B"/>
    <property type="match status" value="1"/>
</dbReference>
<dbReference type="InterPro" id="IPR039785">
    <property type="entry name" value="MINY3/4"/>
</dbReference>
<comment type="catalytic activity">
    <reaction evidence="2">
        <text>Thiol-dependent hydrolysis of ester, thioester, amide, peptide and isopeptide bonds formed by the C-terminal Gly of ubiquitin (a 76-residue protein attached to proteins as an intracellular targeting signal).</text>
        <dbReference type="EC" id="3.4.19.12"/>
    </reaction>
</comment>
<organism evidence="4 5">
    <name type="scientific">Brachionus calyciflorus</name>
    <dbReference type="NCBI Taxonomy" id="104777"/>
    <lineage>
        <taxon>Eukaryota</taxon>
        <taxon>Metazoa</taxon>
        <taxon>Spiralia</taxon>
        <taxon>Gnathifera</taxon>
        <taxon>Rotifera</taxon>
        <taxon>Eurotatoria</taxon>
        <taxon>Monogononta</taxon>
        <taxon>Pseudotrocha</taxon>
        <taxon>Ploima</taxon>
        <taxon>Brachionidae</taxon>
        <taxon>Brachionus</taxon>
    </lineage>
</organism>
<dbReference type="OrthoDB" id="10263628at2759"/>
<keyword evidence="2" id="KW-0645">Protease</keyword>
<evidence type="ECO:0000256" key="2">
    <source>
        <dbReference type="RuleBase" id="RU367088"/>
    </source>
</evidence>
<protein>
    <recommendedName>
        <fullName evidence="2">Ubiquitin carboxyl-terminal hydrolase MINDY</fullName>
        <ecNumber evidence="2">3.4.19.12</ecNumber>
    </recommendedName>
</protein>
<comment type="similarity">
    <text evidence="1 2">Belongs to the MINDY deubiquitinase family. FAM188 subfamily.</text>
</comment>
<dbReference type="GO" id="GO:1990380">
    <property type="term" value="F:K48-linked deubiquitinase activity"/>
    <property type="evidence" value="ECO:0007669"/>
    <property type="project" value="UniProtKB-UniRule"/>
</dbReference>
<evidence type="ECO:0000256" key="1">
    <source>
        <dbReference type="ARBA" id="ARBA00011074"/>
    </source>
</evidence>
<dbReference type="Pfam" id="PF13898">
    <property type="entry name" value="MINDY-3_4_CD"/>
    <property type="match status" value="1"/>
</dbReference>
<dbReference type="EMBL" id="CAJNOC010000051">
    <property type="protein sequence ID" value="CAF0710078.1"/>
    <property type="molecule type" value="Genomic_DNA"/>
</dbReference>
<dbReference type="GO" id="GO:0004843">
    <property type="term" value="F:cysteine-type deubiquitinase activity"/>
    <property type="evidence" value="ECO:0007669"/>
    <property type="project" value="UniProtKB-UniRule"/>
</dbReference>
<dbReference type="Proteomes" id="UP000663879">
    <property type="component" value="Unassembled WGS sequence"/>
</dbReference>
<reference evidence="4" key="1">
    <citation type="submission" date="2021-02" db="EMBL/GenBank/DDBJ databases">
        <authorList>
            <person name="Nowell W R."/>
        </authorList>
    </citation>
    <scope>NUCLEOTIDE SEQUENCE</scope>
    <source>
        <strain evidence="4">Ploen Becks lab</strain>
    </source>
</reference>
<dbReference type="EC" id="3.4.19.12" evidence="2"/>
<sequence length="482" mass="55560">MSFIDDDRSASVSDIRISSVTSMRPEDELNNDEIKKLSEYFEKSREEIQKKVNSLLNFDFNAHVNRNMAKSASSNSLKTDNGKLNVKNYKPIDLETATNLRELTIGSIVHTFSNEWRRAKFTYRTGCDDLIYGLISEKNGSRGLILSVQAVLIKNLILMGYRDIHGNEVTDSEWRNKRKILKPNDVEKRDVLIRTIIEILWVAGEKNYACVVLNSGTNCFDFSAKDIGQKSKYFGDGITERLHIYEFTSLVKLEEFVKKNLSIFQKEDGCLLFLYSLILSRKVDRLKEDIQNQRLIGDMEECKISLFNLVLTGSAVPYLHNGSIVYDSEGQALEKPLIGIKNRNDVGILYWDPKEDDDKRTEVGSMLKTPKYPIWLVLMGKNQLAILFNTNIDLMNNWRLEQNFNLHFYSGLKKQEFECVIDVSTRDENDLIMSPHQVLKAKYSKFKLFDEEKDPEIYEIIKTKWPNCTISGDDGKDLMALL</sequence>
<evidence type="ECO:0000313" key="4">
    <source>
        <dbReference type="EMBL" id="CAF0710078.1"/>
    </source>
</evidence>
<keyword evidence="2" id="KW-0788">Thiol protease</keyword>